<dbReference type="AlphaFoldDB" id="A0A511TJP7"/>
<reference evidence="12 15" key="2">
    <citation type="submission" date="2019-07" db="EMBL/GenBank/DDBJ databases">
        <title>Whole genome shotgun sequence of Myxococcus fulvus NBRC 100333.</title>
        <authorList>
            <person name="Hosoyama A."/>
            <person name="Uohara A."/>
            <person name="Ohji S."/>
            <person name="Ichikawa N."/>
        </authorList>
    </citation>
    <scope>NUCLEOTIDE SEQUENCE [LARGE SCALE GENOMIC DNA]</scope>
    <source>
        <strain evidence="12 15">NBRC 100333</strain>
    </source>
</reference>
<keyword evidence="3" id="KW-0548">Nucleotidyltransferase</keyword>
<feature type="domain" description="Reverse transcriptase" evidence="11">
    <location>
        <begin position="167"/>
        <end position="407"/>
    </location>
</feature>
<dbReference type="InterPro" id="IPR043502">
    <property type="entry name" value="DNA/RNA_pol_sf"/>
</dbReference>
<feature type="compositionally biased region" description="Low complexity" evidence="10">
    <location>
        <begin position="9"/>
        <end position="27"/>
    </location>
</feature>
<comment type="caution">
    <text evidence="12">The sequence shown here is derived from an EMBL/GenBank/DDBJ whole genome shotgun (WGS) entry which is preliminary data.</text>
</comment>
<dbReference type="GO" id="GO:0003964">
    <property type="term" value="F:RNA-directed DNA polymerase activity"/>
    <property type="evidence" value="ECO:0007669"/>
    <property type="project" value="UniProtKB-KW"/>
</dbReference>
<gene>
    <name evidence="12" type="ORF">MFU01_84750</name>
    <name evidence="13" type="ORF">SAMN05443572_11725</name>
</gene>
<evidence type="ECO:0000313" key="12">
    <source>
        <dbReference type="EMBL" id="GEN13438.1"/>
    </source>
</evidence>
<evidence type="ECO:0000256" key="9">
    <source>
        <dbReference type="ARBA" id="ARBA00048173"/>
    </source>
</evidence>
<keyword evidence="2" id="KW-0808">Transferase</keyword>
<dbReference type="Proteomes" id="UP000321514">
    <property type="component" value="Unassembled WGS sequence"/>
</dbReference>
<dbReference type="PRINTS" id="PR00866">
    <property type="entry name" value="RNADNAPOLMS"/>
</dbReference>
<dbReference type="InterPro" id="IPR000123">
    <property type="entry name" value="Reverse_transcriptase_msDNA"/>
</dbReference>
<dbReference type="STRING" id="1334629.MFUL124B02_00770"/>
<keyword evidence="5" id="KW-0460">Magnesium</keyword>
<evidence type="ECO:0000256" key="2">
    <source>
        <dbReference type="ARBA" id="ARBA00022679"/>
    </source>
</evidence>
<evidence type="ECO:0000256" key="8">
    <source>
        <dbReference type="ARBA" id="ARBA00034120"/>
    </source>
</evidence>
<comment type="similarity">
    <text evidence="8">Belongs to the bacterial reverse transcriptase family.</text>
</comment>
<dbReference type="OrthoDB" id="7055795at2"/>
<dbReference type="Proteomes" id="UP000183760">
    <property type="component" value="Unassembled WGS sequence"/>
</dbReference>
<protein>
    <recommendedName>
        <fullName evidence="1">RNA-directed DNA polymerase</fullName>
        <ecNumber evidence="1">2.7.7.49</ecNumber>
    </recommendedName>
</protein>
<keyword evidence="7" id="KW-0051">Antiviral defense</keyword>
<evidence type="ECO:0000256" key="5">
    <source>
        <dbReference type="ARBA" id="ARBA00022842"/>
    </source>
</evidence>
<evidence type="ECO:0000313" key="14">
    <source>
        <dbReference type="Proteomes" id="UP000183760"/>
    </source>
</evidence>
<evidence type="ECO:0000256" key="4">
    <source>
        <dbReference type="ARBA" id="ARBA00022723"/>
    </source>
</evidence>
<dbReference type="Pfam" id="PF00078">
    <property type="entry name" value="RVT_1"/>
    <property type="match status" value="1"/>
</dbReference>
<feature type="region of interest" description="Disordered" evidence="10">
    <location>
        <begin position="1"/>
        <end position="27"/>
    </location>
</feature>
<evidence type="ECO:0000259" key="11">
    <source>
        <dbReference type="PROSITE" id="PS50878"/>
    </source>
</evidence>
<dbReference type="RefSeq" id="WP_074959232.1">
    <property type="nucleotide sequence ID" value="NZ_BJXR01000080.1"/>
</dbReference>
<evidence type="ECO:0000256" key="6">
    <source>
        <dbReference type="ARBA" id="ARBA00022918"/>
    </source>
</evidence>
<dbReference type="PANTHER" id="PTHR34047:SF7">
    <property type="entry name" value="RNA-DIRECTED DNA POLYMERASE"/>
    <property type="match status" value="1"/>
</dbReference>
<name>A0A511TJP7_MYXFU</name>
<organism evidence="12 15">
    <name type="scientific">Myxococcus fulvus</name>
    <dbReference type="NCBI Taxonomy" id="33"/>
    <lineage>
        <taxon>Bacteria</taxon>
        <taxon>Pseudomonadati</taxon>
        <taxon>Myxococcota</taxon>
        <taxon>Myxococcia</taxon>
        <taxon>Myxococcales</taxon>
        <taxon>Cystobacterineae</taxon>
        <taxon>Myxococcaceae</taxon>
        <taxon>Myxococcus</taxon>
    </lineage>
</organism>
<evidence type="ECO:0000256" key="1">
    <source>
        <dbReference type="ARBA" id="ARBA00012493"/>
    </source>
</evidence>
<keyword evidence="6 13" id="KW-0695">RNA-directed DNA polymerase</keyword>
<dbReference type="PROSITE" id="PS50878">
    <property type="entry name" value="RT_POL"/>
    <property type="match status" value="1"/>
</dbReference>
<evidence type="ECO:0000313" key="15">
    <source>
        <dbReference type="Proteomes" id="UP000321514"/>
    </source>
</evidence>
<dbReference type="GO" id="GO:0051607">
    <property type="term" value="P:defense response to virus"/>
    <property type="evidence" value="ECO:0007669"/>
    <property type="project" value="UniProtKB-KW"/>
</dbReference>
<keyword evidence="4" id="KW-0479">Metal-binding</keyword>
<dbReference type="CDD" id="cd03487">
    <property type="entry name" value="RT_Bac_retron_II"/>
    <property type="match status" value="1"/>
</dbReference>
<dbReference type="InterPro" id="IPR000477">
    <property type="entry name" value="RT_dom"/>
</dbReference>
<keyword evidence="14" id="KW-1185">Reference proteome</keyword>
<accession>A0A511TJP7</accession>
<dbReference type="GO" id="GO:0003723">
    <property type="term" value="F:RNA binding"/>
    <property type="evidence" value="ECO:0007669"/>
    <property type="project" value="InterPro"/>
</dbReference>
<dbReference type="SUPFAM" id="SSF56672">
    <property type="entry name" value="DNA/RNA polymerases"/>
    <property type="match status" value="1"/>
</dbReference>
<dbReference type="EMBL" id="BJXR01000080">
    <property type="protein sequence ID" value="GEN13438.1"/>
    <property type="molecule type" value="Genomic_DNA"/>
</dbReference>
<evidence type="ECO:0000256" key="10">
    <source>
        <dbReference type="SAM" id="MobiDB-lite"/>
    </source>
</evidence>
<comment type="catalytic activity">
    <reaction evidence="9">
        <text>DNA(n) + a 2'-deoxyribonucleoside 5'-triphosphate = DNA(n+1) + diphosphate</text>
        <dbReference type="Rhea" id="RHEA:22508"/>
        <dbReference type="Rhea" id="RHEA-COMP:17339"/>
        <dbReference type="Rhea" id="RHEA-COMP:17340"/>
        <dbReference type="ChEBI" id="CHEBI:33019"/>
        <dbReference type="ChEBI" id="CHEBI:61560"/>
        <dbReference type="ChEBI" id="CHEBI:173112"/>
        <dbReference type="EC" id="2.7.7.49"/>
    </reaction>
</comment>
<evidence type="ECO:0000313" key="13">
    <source>
        <dbReference type="EMBL" id="SEU41576.1"/>
    </source>
</evidence>
<proteinExistence type="inferred from homology"/>
<dbReference type="InterPro" id="IPR051083">
    <property type="entry name" value="GrpII_Intron_Splice-Mob/Def"/>
</dbReference>
<reference evidence="13 14" key="1">
    <citation type="submission" date="2016-10" db="EMBL/GenBank/DDBJ databases">
        <authorList>
            <person name="Varghese N."/>
            <person name="Submissions S."/>
        </authorList>
    </citation>
    <scope>NUCLEOTIDE SEQUENCE [LARGE SCALE GENOMIC DNA]</scope>
    <source>
        <strain evidence="13 14">DSM 16525</strain>
    </source>
</reference>
<dbReference type="EC" id="2.7.7.49" evidence="1"/>
<dbReference type="EMBL" id="FOIB01000017">
    <property type="protein sequence ID" value="SEU41576.1"/>
    <property type="molecule type" value="Genomic_DNA"/>
</dbReference>
<dbReference type="GO" id="GO:0046872">
    <property type="term" value="F:metal ion binding"/>
    <property type="evidence" value="ECO:0007669"/>
    <property type="project" value="UniProtKB-KW"/>
</dbReference>
<dbReference type="PANTHER" id="PTHR34047">
    <property type="entry name" value="NUCLEAR INTRON MATURASE 1, MITOCHONDRIAL-RELATED"/>
    <property type="match status" value="1"/>
</dbReference>
<sequence length="486" mass="53135">MTARLESFVPAAAPQAVATPAPQAPSANTVAQREARRAAHEALLARWKAIVEAGGADEWAQAQLVSRGLAVGELDFSSASEKEKTAWKEKKKAEAAERRALGRQAHEAWKATHVGHLGAGVHWEEEGGSDKFDIAHREERARANGLPELGSAEVLAKALGLSVSKLRWFAFHREVDTGSHYISWGIPKRDGGTRTITSPKPELKEAQRWVLSNVVERLPVHGAAHGFVAGRSILTNALAHHSADVVVKVDLKDFFPSVTWRRVKGLLRKGGLPENTSTLLALMSTEAPREAVQFRGKTLYVAKGPRSLPQGAPTSPGITNALCLKLDKRLSALSKKLGFVYTRYADDLTFSWTKTKQPKARRAQGAPVAVLLARVKDVVESEGFRVHPEKTRVSRKGTRQQVTGLVVNRARDGVASARVPRDVVRRLRAAIHNRQKGKPGREGESLEQLKGMAAFVYMTDETKGRAFLKSLEQLEAREKEAAPKAP</sequence>
<evidence type="ECO:0000256" key="7">
    <source>
        <dbReference type="ARBA" id="ARBA00023118"/>
    </source>
</evidence>
<evidence type="ECO:0000256" key="3">
    <source>
        <dbReference type="ARBA" id="ARBA00022695"/>
    </source>
</evidence>